<proteinExistence type="predicted"/>
<protein>
    <submittedName>
        <fullName evidence="1">Uncharacterized protein</fullName>
    </submittedName>
</protein>
<dbReference type="Gene3D" id="3.30.70.1230">
    <property type="entry name" value="Nucleotide cyclase"/>
    <property type="match status" value="1"/>
</dbReference>
<sequence length="44" mass="5067">MVWFSDLRDSTSISESMPRVRYLELLNAFFDCMAGAVMEQGAKY</sequence>
<name>A0ABW2A9V4_9GAMM</name>
<evidence type="ECO:0000313" key="2">
    <source>
        <dbReference type="Proteomes" id="UP001596422"/>
    </source>
</evidence>
<reference evidence="2" key="1">
    <citation type="journal article" date="2019" name="Int. J. Syst. Evol. Microbiol.">
        <title>The Global Catalogue of Microorganisms (GCM) 10K type strain sequencing project: providing services to taxonomists for standard genome sequencing and annotation.</title>
        <authorList>
            <consortium name="The Broad Institute Genomics Platform"/>
            <consortium name="The Broad Institute Genome Sequencing Center for Infectious Disease"/>
            <person name="Wu L."/>
            <person name="Ma J."/>
        </authorList>
    </citation>
    <scope>NUCLEOTIDE SEQUENCE [LARGE SCALE GENOMIC DNA]</scope>
    <source>
        <strain evidence="2">NBRC 111756</strain>
    </source>
</reference>
<gene>
    <name evidence="1" type="ORF">ACFQDL_32000</name>
</gene>
<dbReference type="SUPFAM" id="SSF55073">
    <property type="entry name" value="Nucleotide cyclase"/>
    <property type="match status" value="1"/>
</dbReference>
<organism evidence="1 2">
    <name type="scientific">Marinobacterium aestuariivivens</name>
    <dbReference type="NCBI Taxonomy" id="1698799"/>
    <lineage>
        <taxon>Bacteria</taxon>
        <taxon>Pseudomonadati</taxon>
        <taxon>Pseudomonadota</taxon>
        <taxon>Gammaproteobacteria</taxon>
        <taxon>Oceanospirillales</taxon>
        <taxon>Oceanospirillaceae</taxon>
        <taxon>Marinobacterium</taxon>
    </lineage>
</organism>
<accession>A0ABW2A9V4</accession>
<comment type="caution">
    <text evidence="1">The sequence shown here is derived from an EMBL/GenBank/DDBJ whole genome shotgun (WGS) entry which is preliminary data.</text>
</comment>
<dbReference type="Proteomes" id="UP001596422">
    <property type="component" value="Unassembled WGS sequence"/>
</dbReference>
<dbReference type="InterPro" id="IPR029787">
    <property type="entry name" value="Nucleotide_cyclase"/>
</dbReference>
<keyword evidence="2" id="KW-1185">Reference proteome</keyword>
<evidence type="ECO:0000313" key="1">
    <source>
        <dbReference type="EMBL" id="MFC6674220.1"/>
    </source>
</evidence>
<dbReference type="RefSeq" id="WP_379913977.1">
    <property type="nucleotide sequence ID" value="NZ_JBHSWE010000002.1"/>
</dbReference>
<dbReference type="EMBL" id="JBHSWE010000002">
    <property type="protein sequence ID" value="MFC6674220.1"/>
    <property type="molecule type" value="Genomic_DNA"/>
</dbReference>